<dbReference type="Pfam" id="PF11740">
    <property type="entry name" value="KfrA_N"/>
    <property type="match status" value="1"/>
</dbReference>
<keyword evidence="1" id="KW-0175">Coiled coil</keyword>
<proteinExistence type="predicted"/>
<accession>A0A1I6AKM4</accession>
<dbReference type="EMBL" id="FOXV01000023">
    <property type="protein sequence ID" value="SFQ69229.1"/>
    <property type="molecule type" value="Genomic_DNA"/>
</dbReference>
<keyword evidence="3" id="KW-0238">DNA-binding</keyword>
<sequence length="191" mass="20589">MTIAQDDVFAAADAIAARGGEPTNASVRAELGDRGSFSTISPLIKEWREQQEEIAALPAEVEARALEAAGTIYTIARDAAERAYHGDKAKMQAQLTEAHTARDEALDEVHRLESVNAELEAANEEMQTAVSDASEALSQARVEVTEVRSDCSDQVNDLKSQLVAERARADALERVLETLRPEAPNSDGEAT</sequence>
<evidence type="ECO:0000313" key="3">
    <source>
        <dbReference type="EMBL" id="SFQ69229.1"/>
    </source>
</evidence>
<dbReference type="Proteomes" id="UP000243106">
    <property type="component" value="Unassembled WGS sequence"/>
</dbReference>
<evidence type="ECO:0000259" key="2">
    <source>
        <dbReference type="Pfam" id="PF11740"/>
    </source>
</evidence>
<name>A0A1I6AKM4_9RHOB</name>
<evidence type="ECO:0000256" key="1">
    <source>
        <dbReference type="SAM" id="Coils"/>
    </source>
</evidence>
<evidence type="ECO:0000313" key="4">
    <source>
        <dbReference type="Proteomes" id="UP000243106"/>
    </source>
</evidence>
<keyword evidence="4" id="KW-1185">Reference proteome</keyword>
<dbReference type="STRING" id="93684.SAMN05421853_12318"/>
<organism evidence="3 4">
    <name type="scientific">Roseivivax halotolerans</name>
    <dbReference type="NCBI Taxonomy" id="93684"/>
    <lineage>
        <taxon>Bacteria</taxon>
        <taxon>Pseudomonadati</taxon>
        <taxon>Pseudomonadota</taxon>
        <taxon>Alphaproteobacteria</taxon>
        <taxon>Rhodobacterales</taxon>
        <taxon>Roseobacteraceae</taxon>
        <taxon>Roseivivax</taxon>
    </lineage>
</organism>
<feature type="domain" description="KfrA N-terminal DNA-binding" evidence="2">
    <location>
        <begin position="5"/>
        <end position="113"/>
    </location>
</feature>
<dbReference type="InterPro" id="IPR021104">
    <property type="entry name" value="KfrA_DNA-bd_N"/>
</dbReference>
<gene>
    <name evidence="3" type="ORF">SAMN05421853_12318</name>
</gene>
<dbReference type="AlphaFoldDB" id="A0A1I6AKM4"/>
<dbReference type="RefSeq" id="WP_093015924.1">
    <property type="nucleotide sequence ID" value="NZ_FOXV01000023.1"/>
</dbReference>
<feature type="coiled-coil region" evidence="1">
    <location>
        <begin position="88"/>
        <end position="175"/>
    </location>
</feature>
<dbReference type="GO" id="GO:0003677">
    <property type="term" value="F:DNA binding"/>
    <property type="evidence" value="ECO:0007669"/>
    <property type="project" value="UniProtKB-KW"/>
</dbReference>
<protein>
    <submittedName>
        <fullName evidence="3">Replication region DNA-binding N-term</fullName>
    </submittedName>
</protein>
<reference evidence="4" key="1">
    <citation type="submission" date="2016-10" db="EMBL/GenBank/DDBJ databases">
        <authorList>
            <person name="Varghese N."/>
            <person name="Submissions S."/>
        </authorList>
    </citation>
    <scope>NUCLEOTIDE SEQUENCE [LARGE SCALE GENOMIC DNA]</scope>
    <source>
        <strain evidence="4">JCM 10271</strain>
    </source>
</reference>